<evidence type="ECO:0000313" key="1">
    <source>
        <dbReference type="EMBL" id="OCT74147.1"/>
    </source>
</evidence>
<sequence>MPVMKGLLAPQNTFLDTIATRFDGTRKSALFYPILNCSFISVCPCCSLALVQQFCAVESLTVSLFASIYPQNSALITILMID</sequence>
<dbReference type="EMBL" id="CM004477">
    <property type="protein sequence ID" value="OCT74147.1"/>
    <property type="molecule type" value="Genomic_DNA"/>
</dbReference>
<gene>
    <name evidence="1" type="ORF">XELAEV_18033107mg</name>
</gene>
<organism evidence="1 2">
    <name type="scientific">Xenopus laevis</name>
    <name type="common">African clawed frog</name>
    <dbReference type="NCBI Taxonomy" id="8355"/>
    <lineage>
        <taxon>Eukaryota</taxon>
        <taxon>Metazoa</taxon>
        <taxon>Chordata</taxon>
        <taxon>Craniata</taxon>
        <taxon>Vertebrata</taxon>
        <taxon>Euteleostomi</taxon>
        <taxon>Amphibia</taxon>
        <taxon>Batrachia</taxon>
        <taxon>Anura</taxon>
        <taxon>Pipoidea</taxon>
        <taxon>Pipidae</taxon>
        <taxon>Xenopodinae</taxon>
        <taxon>Xenopus</taxon>
        <taxon>Xenopus</taxon>
    </lineage>
</organism>
<accession>A0A974HDP9</accession>
<name>A0A974HDP9_XENLA</name>
<dbReference type="Proteomes" id="UP000694892">
    <property type="component" value="Chromosome 6S"/>
</dbReference>
<protein>
    <submittedName>
        <fullName evidence="1">Uncharacterized protein</fullName>
    </submittedName>
</protein>
<evidence type="ECO:0000313" key="2">
    <source>
        <dbReference type="Proteomes" id="UP000694892"/>
    </source>
</evidence>
<reference evidence="2" key="1">
    <citation type="journal article" date="2016" name="Nature">
        <title>Genome evolution in the allotetraploid frog Xenopus laevis.</title>
        <authorList>
            <person name="Session A.M."/>
            <person name="Uno Y."/>
            <person name="Kwon T."/>
            <person name="Chapman J.A."/>
            <person name="Toyoda A."/>
            <person name="Takahashi S."/>
            <person name="Fukui A."/>
            <person name="Hikosaka A."/>
            <person name="Suzuki A."/>
            <person name="Kondo M."/>
            <person name="van Heeringen S.J."/>
            <person name="Quigley I."/>
            <person name="Heinz S."/>
            <person name="Ogino H."/>
            <person name="Ochi H."/>
            <person name="Hellsten U."/>
            <person name="Lyons J.B."/>
            <person name="Simakov O."/>
            <person name="Putnam N."/>
            <person name="Stites J."/>
            <person name="Kuroki Y."/>
            <person name="Tanaka T."/>
            <person name="Michiue T."/>
            <person name="Watanabe M."/>
            <person name="Bogdanovic O."/>
            <person name="Lister R."/>
            <person name="Georgiou G."/>
            <person name="Paranjpe S.S."/>
            <person name="van Kruijsbergen I."/>
            <person name="Shu S."/>
            <person name="Carlson J."/>
            <person name="Kinoshita T."/>
            <person name="Ohta Y."/>
            <person name="Mawaribuchi S."/>
            <person name="Jenkins J."/>
            <person name="Grimwood J."/>
            <person name="Schmutz J."/>
            <person name="Mitros T."/>
            <person name="Mozaffari S.V."/>
            <person name="Suzuki Y."/>
            <person name="Haramoto Y."/>
            <person name="Yamamoto T.S."/>
            <person name="Takagi C."/>
            <person name="Heald R."/>
            <person name="Miller K."/>
            <person name="Haudenschild C."/>
            <person name="Kitzman J."/>
            <person name="Nakayama T."/>
            <person name="Izutsu Y."/>
            <person name="Robert J."/>
            <person name="Fortriede J."/>
            <person name="Burns K."/>
            <person name="Lotay V."/>
            <person name="Karimi K."/>
            <person name="Yasuoka Y."/>
            <person name="Dichmann D.S."/>
            <person name="Flajnik M.F."/>
            <person name="Houston D.W."/>
            <person name="Shendure J."/>
            <person name="DuPasquier L."/>
            <person name="Vize P.D."/>
            <person name="Zorn A.M."/>
            <person name="Ito M."/>
            <person name="Marcotte E.M."/>
            <person name="Wallingford J.B."/>
            <person name="Ito Y."/>
            <person name="Asashima M."/>
            <person name="Ueno N."/>
            <person name="Matsuda Y."/>
            <person name="Veenstra G.J."/>
            <person name="Fujiyama A."/>
            <person name="Harland R.M."/>
            <person name="Taira M."/>
            <person name="Rokhsar D.S."/>
        </authorList>
    </citation>
    <scope>NUCLEOTIDE SEQUENCE [LARGE SCALE GENOMIC DNA]</scope>
    <source>
        <strain evidence="2">J</strain>
    </source>
</reference>
<dbReference type="AlphaFoldDB" id="A0A974HDP9"/>
<proteinExistence type="predicted"/>